<dbReference type="HAMAP" id="MF_00237">
    <property type="entry name" value="TatB"/>
    <property type="match status" value="1"/>
</dbReference>
<dbReference type="Proteomes" id="UP000183015">
    <property type="component" value="Unassembled WGS sequence"/>
</dbReference>
<dbReference type="GO" id="GO:0008320">
    <property type="term" value="F:protein transmembrane transporter activity"/>
    <property type="evidence" value="ECO:0007669"/>
    <property type="project" value="UniProtKB-UniRule"/>
</dbReference>
<comment type="similarity">
    <text evidence="9">Belongs to the TatB family.</text>
</comment>
<evidence type="ECO:0000313" key="12">
    <source>
        <dbReference type="Proteomes" id="UP000183015"/>
    </source>
</evidence>
<feature type="compositionally biased region" description="Basic and acidic residues" evidence="10">
    <location>
        <begin position="144"/>
        <end position="155"/>
    </location>
</feature>
<evidence type="ECO:0000256" key="10">
    <source>
        <dbReference type="SAM" id="MobiDB-lite"/>
    </source>
</evidence>
<protein>
    <recommendedName>
        <fullName evidence="9">Sec-independent protein translocase protein TatB</fullName>
    </recommendedName>
</protein>
<dbReference type="InterPro" id="IPR018448">
    <property type="entry name" value="TatB"/>
</dbReference>
<dbReference type="GO" id="GO:0033281">
    <property type="term" value="C:TAT protein transport complex"/>
    <property type="evidence" value="ECO:0007669"/>
    <property type="project" value="UniProtKB-UniRule"/>
</dbReference>
<feature type="region of interest" description="Disordered" evidence="10">
    <location>
        <begin position="104"/>
        <end position="155"/>
    </location>
</feature>
<keyword evidence="6 9" id="KW-1133">Transmembrane helix</keyword>
<keyword evidence="8 9" id="KW-0472">Membrane</keyword>
<evidence type="ECO:0000256" key="3">
    <source>
        <dbReference type="ARBA" id="ARBA00022475"/>
    </source>
</evidence>
<evidence type="ECO:0000313" key="11">
    <source>
        <dbReference type="EMBL" id="SEK29015.1"/>
    </source>
</evidence>
<dbReference type="STRING" id="235985.SAMN05414137_101388"/>
<evidence type="ECO:0000256" key="2">
    <source>
        <dbReference type="ARBA" id="ARBA00022448"/>
    </source>
</evidence>
<evidence type="ECO:0000256" key="1">
    <source>
        <dbReference type="ARBA" id="ARBA00004167"/>
    </source>
</evidence>
<evidence type="ECO:0000256" key="5">
    <source>
        <dbReference type="ARBA" id="ARBA00022927"/>
    </source>
</evidence>
<evidence type="ECO:0000256" key="9">
    <source>
        <dbReference type="HAMAP-Rule" id="MF_00237"/>
    </source>
</evidence>
<keyword evidence="3 9" id="KW-1003">Cell membrane</keyword>
<dbReference type="eggNOG" id="COG1826">
    <property type="taxonomic scope" value="Bacteria"/>
</dbReference>
<evidence type="ECO:0000256" key="4">
    <source>
        <dbReference type="ARBA" id="ARBA00022692"/>
    </source>
</evidence>
<feature type="compositionally biased region" description="Low complexity" evidence="10">
    <location>
        <begin position="121"/>
        <end position="143"/>
    </location>
</feature>
<gene>
    <name evidence="9" type="primary">tatB</name>
    <name evidence="11" type="ORF">SAMN05414137_101388</name>
</gene>
<sequence length="155" mass="16999">MFFDISPLEMVVLVVLAVVIFGPDKLPKLVQDAMGIIRKIREFSDSAKEDIRKELGPEYQDFEFQDLNPKTFVRKQMQRHGDEFGLSEIQELKNGFTRDATEASAAVRSVRNDPLGKVSAEPEGAAPAQPAQPSTGGSGSSSASDERPPYDLEAT</sequence>
<dbReference type="NCBIfam" id="NF002377">
    <property type="entry name" value="PRK01371.1-4"/>
    <property type="match status" value="1"/>
</dbReference>
<comment type="subcellular location">
    <subcellularLocation>
        <location evidence="9">Cell membrane</location>
        <topology evidence="9">Single-pass membrane protein</topology>
    </subcellularLocation>
    <subcellularLocation>
        <location evidence="1">Membrane</location>
        <topology evidence="1">Single-pass membrane protein</topology>
    </subcellularLocation>
</comment>
<name>A0A1H7G016_STRJI</name>
<proteinExistence type="inferred from homology"/>
<keyword evidence="7 9" id="KW-0811">Translocation</keyword>
<accession>A0A1H7G016</accession>
<evidence type="ECO:0000256" key="6">
    <source>
        <dbReference type="ARBA" id="ARBA00022989"/>
    </source>
</evidence>
<reference evidence="12" key="1">
    <citation type="submission" date="2016-10" db="EMBL/GenBank/DDBJ databases">
        <authorList>
            <person name="Varghese N."/>
        </authorList>
    </citation>
    <scope>NUCLEOTIDE SEQUENCE [LARGE SCALE GENOMIC DNA]</scope>
    <source>
        <strain evidence="12">DSM 45096 / BCRC 16803 / CGMCC 4.1857 / CIP 109030 / JCM 12277 / KCTC 19219 / NBRC 100920 / 33214</strain>
    </source>
</reference>
<dbReference type="RefSeq" id="WP_042442310.1">
    <property type="nucleotide sequence ID" value="NZ_BBPN01000002.1"/>
</dbReference>
<comment type="function">
    <text evidence="9">Part of the twin-arginine translocation (Tat) system that transports large folded proteins containing a characteristic twin-arginine motif in their signal peptide across membranes. Together with TatC, TatB is part of a receptor directly interacting with Tat signal peptides. TatB may form an oligomeric binding site that transiently accommodates folded Tat precursor proteins before their translocation.</text>
</comment>
<keyword evidence="12" id="KW-1185">Reference proteome</keyword>
<dbReference type="GO" id="GO:0043953">
    <property type="term" value="P:protein transport by the Tat complex"/>
    <property type="evidence" value="ECO:0007669"/>
    <property type="project" value="UniProtKB-UniRule"/>
</dbReference>
<evidence type="ECO:0000256" key="8">
    <source>
        <dbReference type="ARBA" id="ARBA00023136"/>
    </source>
</evidence>
<dbReference type="AlphaFoldDB" id="A0A1H7G016"/>
<keyword evidence="2 9" id="KW-0813">Transport</keyword>
<dbReference type="OrthoDB" id="3267321at2"/>
<dbReference type="PRINTS" id="PR01506">
    <property type="entry name" value="TATBPROTEIN"/>
</dbReference>
<dbReference type="InterPro" id="IPR003369">
    <property type="entry name" value="TatA/B/E"/>
</dbReference>
<dbReference type="EMBL" id="FOAZ01000001">
    <property type="protein sequence ID" value="SEK29015.1"/>
    <property type="molecule type" value="Genomic_DNA"/>
</dbReference>
<dbReference type="Gene3D" id="1.20.5.3310">
    <property type="match status" value="1"/>
</dbReference>
<keyword evidence="4 9" id="KW-0812">Transmembrane</keyword>
<dbReference type="Pfam" id="PF02416">
    <property type="entry name" value="TatA_B_E"/>
    <property type="match status" value="1"/>
</dbReference>
<organism evidence="11 12">
    <name type="scientific">Streptacidiphilus jiangxiensis</name>
    <dbReference type="NCBI Taxonomy" id="235985"/>
    <lineage>
        <taxon>Bacteria</taxon>
        <taxon>Bacillati</taxon>
        <taxon>Actinomycetota</taxon>
        <taxon>Actinomycetes</taxon>
        <taxon>Kitasatosporales</taxon>
        <taxon>Streptomycetaceae</taxon>
        <taxon>Streptacidiphilus</taxon>
    </lineage>
</organism>
<keyword evidence="5 9" id="KW-0653">Protein transport</keyword>
<evidence type="ECO:0000256" key="7">
    <source>
        <dbReference type="ARBA" id="ARBA00023010"/>
    </source>
</evidence>
<comment type="subunit">
    <text evidence="9">The Tat system comprises two distinct complexes: a TatABC complex, containing multiple copies of TatA, TatB and TatC subunits, and a separate TatA complex, containing only TatA subunits. Substrates initially bind to the TatABC complex, which probably triggers association of the separate TatA complex to form the active translocon.</text>
</comment>